<comment type="caution">
    <text evidence="1">The sequence shown here is derived from an EMBL/GenBank/DDBJ whole genome shotgun (WGS) entry which is preliminary data.</text>
</comment>
<dbReference type="GO" id="GO:0000287">
    <property type="term" value="F:magnesium ion binding"/>
    <property type="evidence" value="ECO:0007669"/>
    <property type="project" value="TreeGrafter"/>
</dbReference>
<dbReference type="AlphaFoldDB" id="A0AAX2V3J3"/>
<accession>A0AAX2V3J3</accession>
<evidence type="ECO:0000313" key="2">
    <source>
        <dbReference type="Proteomes" id="UP000308186"/>
    </source>
</evidence>
<keyword evidence="1" id="KW-0378">Hydrolase</keyword>
<dbReference type="RefSeq" id="WP_139723919.1">
    <property type="nucleotide sequence ID" value="NZ_VDCW01000003.1"/>
</dbReference>
<dbReference type="SUPFAM" id="SSF56784">
    <property type="entry name" value="HAD-like"/>
    <property type="match status" value="1"/>
</dbReference>
<proteinExistence type="predicted"/>
<dbReference type="GO" id="GO:0016791">
    <property type="term" value="F:phosphatase activity"/>
    <property type="evidence" value="ECO:0007669"/>
    <property type="project" value="TreeGrafter"/>
</dbReference>
<dbReference type="GO" id="GO:0005829">
    <property type="term" value="C:cytosol"/>
    <property type="evidence" value="ECO:0007669"/>
    <property type="project" value="TreeGrafter"/>
</dbReference>
<sequence length="280" mass="31213">MSKLIFLDVDGTLVDYHNRIPESAVEAIRQAREKGHLVYVCTGRSKAEMQLELWEIGLDGMIGGNGSYVEHHDQVLMHELISKEDAAKIVDWLTERHLAFYLESNNGLFASPDFRERARETLKTYAIQKGQSEESVAGKEPEDFLHGLQYGGELYRDDLNKVSFVLESYQDHLDSKEAFPQLEAHTWGGRGETALFGDLGVKDINKAHAIDVLLEHLGVERSETIAFGDAKIDIPMLKYCEVGVAMGNGGPEILAMADLITDDVEADGLYKAFDKLGLLK</sequence>
<dbReference type="Gene3D" id="3.40.50.1000">
    <property type="entry name" value="HAD superfamily/HAD-like"/>
    <property type="match status" value="1"/>
</dbReference>
<dbReference type="PANTHER" id="PTHR10000:SF25">
    <property type="entry name" value="PHOSPHATASE YKRA-RELATED"/>
    <property type="match status" value="1"/>
</dbReference>
<dbReference type="EMBL" id="VDCW01000003">
    <property type="protein sequence ID" value="TNF68195.1"/>
    <property type="molecule type" value="Genomic_DNA"/>
</dbReference>
<dbReference type="PANTHER" id="PTHR10000">
    <property type="entry name" value="PHOSPHOSERINE PHOSPHATASE"/>
    <property type="match status" value="1"/>
</dbReference>
<evidence type="ECO:0000313" key="1">
    <source>
        <dbReference type="EMBL" id="TNF68195.1"/>
    </source>
</evidence>
<name>A0AAX2V3J3_STRSL</name>
<dbReference type="InterPro" id="IPR023214">
    <property type="entry name" value="HAD_sf"/>
</dbReference>
<reference evidence="1 2" key="1">
    <citation type="submission" date="2019-06" db="EMBL/GenBank/DDBJ databases">
        <title>Genome Announcement To Ensure Probiotic Safety of Streptococcus salivarius UBSS01.</title>
        <authorList>
            <person name="Sulthana A."/>
            <person name="Lakshmi S.G."/>
            <person name="Madempudi R.S."/>
        </authorList>
    </citation>
    <scope>NUCLEOTIDE SEQUENCE [LARGE SCALE GENOMIC DNA]</scope>
    <source>
        <strain evidence="1 2">UBSS01</strain>
    </source>
</reference>
<dbReference type="SFLD" id="SFLDS00003">
    <property type="entry name" value="Haloacid_Dehalogenase"/>
    <property type="match status" value="1"/>
</dbReference>
<dbReference type="Pfam" id="PF08282">
    <property type="entry name" value="Hydrolase_3"/>
    <property type="match status" value="1"/>
</dbReference>
<dbReference type="InterPro" id="IPR036412">
    <property type="entry name" value="HAD-like_sf"/>
</dbReference>
<protein>
    <submittedName>
        <fullName evidence="1">HAD family hydrolase</fullName>
    </submittedName>
</protein>
<dbReference type="InterPro" id="IPR000150">
    <property type="entry name" value="Cof"/>
</dbReference>
<dbReference type="NCBIfam" id="TIGR00099">
    <property type="entry name" value="Cof-subfamily"/>
    <property type="match status" value="1"/>
</dbReference>
<dbReference type="Gene3D" id="3.30.1240.10">
    <property type="match status" value="1"/>
</dbReference>
<organism evidence="1 2">
    <name type="scientific">Streptococcus salivarius</name>
    <dbReference type="NCBI Taxonomy" id="1304"/>
    <lineage>
        <taxon>Bacteria</taxon>
        <taxon>Bacillati</taxon>
        <taxon>Bacillota</taxon>
        <taxon>Bacilli</taxon>
        <taxon>Lactobacillales</taxon>
        <taxon>Streptococcaceae</taxon>
        <taxon>Streptococcus</taxon>
    </lineage>
</organism>
<dbReference type="Proteomes" id="UP000308186">
    <property type="component" value="Unassembled WGS sequence"/>
</dbReference>
<gene>
    <name evidence="1" type="ORF">FBF48_03210</name>
</gene>
<dbReference type="SFLD" id="SFLDG01140">
    <property type="entry name" value="C2.B:_Phosphomannomutase_and_P"/>
    <property type="match status" value="1"/>
</dbReference>